<organism evidence="2 3">
    <name type="scientific">Araneus ventricosus</name>
    <name type="common">Orbweaver spider</name>
    <name type="synonym">Epeira ventricosa</name>
    <dbReference type="NCBI Taxonomy" id="182803"/>
    <lineage>
        <taxon>Eukaryota</taxon>
        <taxon>Metazoa</taxon>
        <taxon>Ecdysozoa</taxon>
        <taxon>Arthropoda</taxon>
        <taxon>Chelicerata</taxon>
        <taxon>Arachnida</taxon>
        <taxon>Araneae</taxon>
        <taxon>Araneomorphae</taxon>
        <taxon>Entelegynae</taxon>
        <taxon>Araneoidea</taxon>
        <taxon>Araneidae</taxon>
        <taxon>Araneus</taxon>
    </lineage>
</organism>
<proteinExistence type="predicted"/>
<evidence type="ECO:0008006" key="4">
    <source>
        <dbReference type="Google" id="ProtNLM"/>
    </source>
</evidence>
<sequence>MPGHFRRMASRWPSNYFLFVKLKEHLSATRLSSDSDVKTTAESWLSGLGRDFFQIRVKQVSPAFRKGRGGLVVTPRLWGRRVPGSRPDSTEDPPCMGPVAC</sequence>
<accession>A0A4Y2PAN3</accession>
<reference evidence="2 3" key="1">
    <citation type="journal article" date="2019" name="Sci. Rep.">
        <title>Orb-weaving spider Araneus ventricosus genome elucidates the spidroin gene catalogue.</title>
        <authorList>
            <person name="Kono N."/>
            <person name="Nakamura H."/>
            <person name="Ohtoshi R."/>
            <person name="Moran D.A.P."/>
            <person name="Shinohara A."/>
            <person name="Yoshida Y."/>
            <person name="Fujiwara M."/>
            <person name="Mori M."/>
            <person name="Tomita M."/>
            <person name="Arakawa K."/>
        </authorList>
    </citation>
    <scope>NUCLEOTIDE SEQUENCE [LARGE SCALE GENOMIC DNA]</scope>
</reference>
<name>A0A4Y2PAN3_ARAVE</name>
<keyword evidence="3" id="KW-1185">Reference proteome</keyword>
<evidence type="ECO:0000313" key="2">
    <source>
        <dbReference type="EMBL" id="GBN47066.1"/>
    </source>
</evidence>
<protein>
    <recommendedName>
        <fullName evidence="4">DUF4817 domain-containing protein</fullName>
    </recommendedName>
</protein>
<feature type="region of interest" description="Disordered" evidence="1">
    <location>
        <begin position="82"/>
        <end position="101"/>
    </location>
</feature>
<evidence type="ECO:0000256" key="1">
    <source>
        <dbReference type="SAM" id="MobiDB-lite"/>
    </source>
</evidence>
<comment type="caution">
    <text evidence="2">The sequence shown here is derived from an EMBL/GenBank/DDBJ whole genome shotgun (WGS) entry which is preliminary data.</text>
</comment>
<gene>
    <name evidence="2" type="ORF">AVEN_40716_1</name>
</gene>
<dbReference type="AlphaFoldDB" id="A0A4Y2PAN3"/>
<dbReference type="EMBL" id="BGPR01010611">
    <property type="protein sequence ID" value="GBN47066.1"/>
    <property type="molecule type" value="Genomic_DNA"/>
</dbReference>
<dbReference type="Proteomes" id="UP000499080">
    <property type="component" value="Unassembled WGS sequence"/>
</dbReference>
<evidence type="ECO:0000313" key="3">
    <source>
        <dbReference type="Proteomes" id="UP000499080"/>
    </source>
</evidence>